<dbReference type="STRING" id="99656.SAMN05421659_12018"/>
<dbReference type="EMBL" id="FOJI01000020">
    <property type="protein sequence ID" value="SEW43032.1"/>
    <property type="molecule type" value="Genomic_DNA"/>
</dbReference>
<keyword evidence="1" id="KW-0812">Transmembrane</keyword>
<feature type="transmembrane region" description="Helical" evidence="1">
    <location>
        <begin position="246"/>
        <end position="268"/>
    </location>
</feature>
<dbReference type="Proteomes" id="UP000199701">
    <property type="component" value="Unassembled WGS sequence"/>
</dbReference>
<feature type="transmembrane region" description="Helical" evidence="1">
    <location>
        <begin position="75"/>
        <end position="95"/>
    </location>
</feature>
<feature type="transmembrane region" description="Helical" evidence="1">
    <location>
        <begin position="16"/>
        <end position="36"/>
    </location>
</feature>
<evidence type="ECO:0000313" key="2">
    <source>
        <dbReference type="EMBL" id="SEW43032.1"/>
    </source>
</evidence>
<feature type="transmembrane region" description="Helical" evidence="1">
    <location>
        <begin position="176"/>
        <end position="198"/>
    </location>
</feature>
<keyword evidence="3" id="KW-1185">Reference proteome</keyword>
<proteinExistence type="predicted"/>
<accession>A0A1I0RP59</accession>
<feature type="transmembrane region" description="Helical" evidence="1">
    <location>
        <begin position="205"/>
        <end position="226"/>
    </location>
</feature>
<name>A0A1I0RP59_9FIRM</name>
<sequence>MKLQILSDLRQGIIRYYYKYIIIFFVACTIAIQFFLKTNIYIKKYNIADETSVIDCFIYMFKGMKEYIPSTSNPFNVPFDFLLFNLILGLLIGYYPHKDLHGMGLQMMIKSKQRIFWWSSKCIWNMATVISYYAAIYMGILIAGMLFKTQITGEIHKELIHRMLGMEIVGYKQFEIIIFVGLLPIISSIAISMFQMFLSFLVHPIVSYIIIIILYIFSAFYMKWFLPGNFLMFYRNYIVNPNGIHIFPSMMVNMIIILISFIVGYFYFRNVDILGKE</sequence>
<reference evidence="2 3" key="1">
    <citation type="submission" date="2016-10" db="EMBL/GenBank/DDBJ databases">
        <authorList>
            <person name="de Groot N.N."/>
        </authorList>
    </citation>
    <scope>NUCLEOTIDE SEQUENCE [LARGE SCALE GENOMIC DNA]</scope>
    <source>
        <strain evidence="2 3">DSM 9179</strain>
    </source>
</reference>
<evidence type="ECO:0000256" key="1">
    <source>
        <dbReference type="SAM" id="Phobius"/>
    </source>
</evidence>
<keyword evidence="1" id="KW-1133">Transmembrane helix</keyword>
<gene>
    <name evidence="2" type="ORF">SAMN05421659_12018</name>
</gene>
<organism evidence="2 3">
    <name type="scientific">[Clostridium] fimetarium</name>
    <dbReference type="NCBI Taxonomy" id="99656"/>
    <lineage>
        <taxon>Bacteria</taxon>
        <taxon>Bacillati</taxon>
        <taxon>Bacillota</taxon>
        <taxon>Clostridia</taxon>
        <taxon>Lachnospirales</taxon>
        <taxon>Lachnospiraceae</taxon>
    </lineage>
</organism>
<evidence type="ECO:0000313" key="3">
    <source>
        <dbReference type="Proteomes" id="UP000199701"/>
    </source>
</evidence>
<dbReference type="RefSeq" id="WP_092457234.1">
    <property type="nucleotide sequence ID" value="NZ_FOJI01000020.1"/>
</dbReference>
<evidence type="ECO:0008006" key="4">
    <source>
        <dbReference type="Google" id="ProtNLM"/>
    </source>
</evidence>
<keyword evidence="1" id="KW-0472">Membrane</keyword>
<feature type="transmembrane region" description="Helical" evidence="1">
    <location>
        <begin position="115"/>
        <end position="140"/>
    </location>
</feature>
<dbReference type="AlphaFoldDB" id="A0A1I0RP59"/>
<dbReference type="OrthoDB" id="3194859at2"/>
<protein>
    <recommendedName>
        <fullName evidence="4">ABC-2 family transporter protein</fullName>
    </recommendedName>
</protein>